<accession>A0ABS7D9W3</accession>
<name>A0ABS7D9W3_9BACL</name>
<evidence type="ECO:0000313" key="1">
    <source>
        <dbReference type="EMBL" id="MBW7476292.1"/>
    </source>
</evidence>
<evidence type="ECO:0008006" key="3">
    <source>
        <dbReference type="Google" id="ProtNLM"/>
    </source>
</evidence>
<evidence type="ECO:0000313" key="2">
    <source>
        <dbReference type="Proteomes" id="UP000812277"/>
    </source>
</evidence>
<proteinExistence type="predicted"/>
<organism evidence="1 2">
    <name type="scientific">Paenibacillus oenotherae</name>
    <dbReference type="NCBI Taxonomy" id="1435645"/>
    <lineage>
        <taxon>Bacteria</taxon>
        <taxon>Bacillati</taxon>
        <taxon>Bacillota</taxon>
        <taxon>Bacilli</taxon>
        <taxon>Bacillales</taxon>
        <taxon>Paenibacillaceae</taxon>
        <taxon>Paenibacillus</taxon>
    </lineage>
</organism>
<dbReference type="RefSeq" id="WP_219873537.1">
    <property type="nucleotide sequence ID" value="NZ_JAHZIJ010000012.1"/>
</dbReference>
<reference evidence="1 2" key="1">
    <citation type="submission" date="2021-07" db="EMBL/GenBank/DDBJ databases">
        <title>Paenibacillus radiodurans sp. nov., isolated from the southeastern edge of Tengger Desert.</title>
        <authorList>
            <person name="Zhang G."/>
        </authorList>
    </citation>
    <scope>NUCLEOTIDE SEQUENCE [LARGE SCALE GENOMIC DNA]</scope>
    <source>
        <strain evidence="1 2">DT7-4</strain>
    </source>
</reference>
<gene>
    <name evidence="1" type="ORF">K0T92_16285</name>
</gene>
<sequence length="566" mass="67609">MNLNNDETRSIEDEVDLHLYELLDESIPRYKFIYHMNLVYIDYVIDKNLWFSTSEKHFLFSLSYSTFLAYKKLIEEDVFEYKFDKDLYKYCYHFFMKGMQYSLLCEEFPGVYSEVKKVNFDDQRRTISFNEVREIPRKFNEFISKYTIRKALSYTLQMASGQLSDKDDEEAAVELSKLYFHFWSENMLYEDFEPYSRLDWGGIENFFILAAMRRFIKLYRADFNIEKFGSHKMMIIISPKGKERIKEFTLTKDQEIIDKVLEDFIYKPLGKNLFPKSSVSDAPLIITKDGYIIVNPLVLLNNDSGETRYLNYLRKYDNNRHQRIKDKLKERVIPIIEHLCKLKYPNTTVVTNFKVPIPNKRNQSRELDILVVDESSGFVLYIEVKHFFNPMSYSEMRSIDSQLKEALKKTTAQLDAIRHNWELIKDRFEVRTNINRIESIILSHHYIGCDVAIHDSVPIVNTQGIFESIGESNSIQELYESIREFDQIYSSIKMISRNIEFEFAKFKFELKMEALNPEFETLFLRSYRNNIRDTIDLKEKKIFQNYEDYSRALLTKLQSESEDTYI</sequence>
<comment type="caution">
    <text evidence="1">The sequence shown here is derived from an EMBL/GenBank/DDBJ whole genome shotgun (WGS) entry which is preliminary data.</text>
</comment>
<keyword evidence="2" id="KW-1185">Reference proteome</keyword>
<dbReference type="EMBL" id="JAHZIJ010000012">
    <property type="protein sequence ID" value="MBW7476292.1"/>
    <property type="molecule type" value="Genomic_DNA"/>
</dbReference>
<protein>
    <recommendedName>
        <fullName evidence="3">NERD domain-containing protein</fullName>
    </recommendedName>
</protein>
<dbReference type="Proteomes" id="UP000812277">
    <property type="component" value="Unassembled WGS sequence"/>
</dbReference>